<keyword evidence="2" id="KW-1185">Reference proteome</keyword>
<evidence type="ECO:0000313" key="1">
    <source>
        <dbReference type="EMBL" id="QBJ03831.1"/>
    </source>
</evidence>
<accession>A0A4Y5FFE4</accession>
<name>A0A4Y5FFE4_9CAUD</name>
<evidence type="ECO:0000313" key="2">
    <source>
        <dbReference type="Proteomes" id="UP000306187"/>
    </source>
</evidence>
<gene>
    <name evidence="1" type="ORF">SAC12B_0042</name>
</gene>
<dbReference type="EMBL" id="MK504446">
    <property type="protein sequence ID" value="QBJ03831.1"/>
    <property type="molecule type" value="Genomic_DNA"/>
</dbReference>
<dbReference type="Proteomes" id="UP000306187">
    <property type="component" value="Segment"/>
</dbReference>
<proteinExistence type="predicted"/>
<organism evidence="1 2">
    <name type="scientific">Lactobacillus phage SAC12B</name>
    <dbReference type="NCBI Taxonomy" id="2510941"/>
    <lineage>
        <taxon>Viruses</taxon>
        <taxon>Duplodnaviria</taxon>
        <taxon>Heunggongvirae</taxon>
        <taxon>Uroviricota</taxon>
        <taxon>Caudoviricetes</taxon>
        <taxon>Herelleviridae</taxon>
        <taxon>Tybeckvirus</taxon>
        <taxon>Tybeckvirus SAC12B</taxon>
    </lineage>
</organism>
<sequence>MTELNKRVEKLLNGEVFEQRASVYIEEIDDYAIAYYSIQIVDPEGLADDLGLTDELNQLAKEHSKDTDLSDGVWDTVSDQLASHPYDEPLSGVV</sequence>
<reference evidence="1" key="1">
    <citation type="submission" date="2019-02" db="EMBL/GenBank/DDBJ databases">
        <title>Isolation of virulent Lactobacillus brevis phages.</title>
        <authorList>
            <person name="Feyereisen M."/>
            <person name="Mahony J."/>
            <person name="O'Sullivan T."/>
            <person name="van Sinderen D."/>
        </authorList>
    </citation>
    <scope>NUCLEOTIDE SEQUENCE [LARGE SCALE GENOMIC DNA]</scope>
</reference>
<protein>
    <submittedName>
        <fullName evidence="1">Uncharacterized protein</fullName>
    </submittedName>
</protein>